<keyword evidence="5" id="KW-1185">Reference proteome</keyword>
<name>A0A916WIW5_9MICO</name>
<gene>
    <name evidence="4" type="ORF">GCM10010979_16110</name>
</gene>
<comment type="caution">
    <text evidence="4">The sequence shown here is derived from an EMBL/GenBank/DDBJ whole genome shotgun (WGS) entry which is preliminary data.</text>
</comment>
<keyword evidence="1" id="KW-0175">Coiled coil</keyword>
<evidence type="ECO:0000313" key="4">
    <source>
        <dbReference type="EMBL" id="GGB02278.1"/>
    </source>
</evidence>
<proteinExistence type="predicted"/>
<feature type="chain" id="PRO_5038910830" description="Mucin-associated surface protein" evidence="3">
    <location>
        <begin position="21"/>
        <end position="164"/>
    </location>
</feature>
<evidence type="ECO:0000256" key="2">
    <source>
        <dbReference type="SAM" id="MobiDB-lite"/>
    </source>
</evidence>
<reference evidence="4" key="2">
    <citation type="submission" date="2020-09" db="EMBL/GenBank/DDBJ databases">
        <authorList>
            <person name="Sun Q."/>
            <person name="Zhou Y."/>
        </authorList>
    </citation>
    <scope>NUCLEOTIDE SEQUENCE</scope>
    <source>
        <strain evidence="4">CGMCC 1.12813</strain>
    </source>
</reference>
<sequence>MNRRLTSALVVVLLGAGALAGCAGAPDLADDAATGLQTSVQTVANHAAANELAAAVTELDALQAKLDTAVADGDISDERAKAVQAKIDLVRADLAQRIAEAEAAEAQRIADEKTEADRIAAEKAEADRVAAEQAEADRIAQEQAAEDAKDDKDDKGNKGKGNDE</sequence>
<evidence type="ECO:0000256" key="3">
    <source>
        <dbReference type="SAM" id="SignalP"/>
    </source>
</evidence>
<dbReference type="Proteomes" id="UP000606922">
    <property type="component" value="Unassembled WGS sequence"/>
</dbReference>
<evidence type="ECO:0000313" key="5">
    <source>
        <dbReference type="Proteomes" id="UP000606922"/>
    </source>
</evidence>
<dbReference type="EMBL" id="BMGB01000001">
    <property type="protein sequence ID" value="GGB02278.1"/>
    <property type="molecule type" value="Genomic_DNA"/>
</dbReference>
<feature type="signal peptide" evidence="3">
    <location>
        <begin position="1"/>
        <end position="20"/>
    </location>
</feature>
<feature type="coiled-coil region" evidence="1">
    <location>
        <begin position="45"/>
        <end position="72"/>
    </location>
</feature>
<organism evidence="4 5">
    <name type="scientific">Conyzicola nivalis</name>
    <dbReference type="NCBI Taxonomy" id="1477021"/>
    <lineage>
        <taxon>Bacteria</taxon>
        <taxon>Bacillati</taxon>
        <taxon>Actinomycetota</taxon>
        <taxon>Actinomycetes</taxon>
        <taxon>Micrococcales</taxon>
        <taxon>Microbacteriaceae</taxon>
        <taxon>Conyzicola</taxon>
    </lineage>
</organism>
<reference evidence="4" key="1">
    <citation type="journal article" date="2014" name="Int. J. Syst. Evol. Microbiol.">
        <title>Complete genome sequence of Corynebacterium casei LMG S-19264T (=DSM 44701T), isolated from a smear-ripened cheese.</title>
        <authorList>
            <consortium name="US DOE Joint Genome Institute (JGI-PGF)"/>
            <person name="Walter F."/>
            <person name="Albersmeier A."/>
            <person name="Kalinowski J."/>
            <person name="Ruckert C."/>
        </authorList>
    </citation>
    <scope>NUCLEOTIDE SEQUENCE</scope>
    <source>
        <strain evidence="4">CGMCC 1.12813</strain>
    </source>
</reference>
<protein>
    <recommendedName>
        <fullName evidence="6">Mucin-associated surface protein</fullName>
    </recommendedName>
</protein>
<feature type="compositionally biased region" description="Basic and acidic residues" evidence="2">
    <location>
        <begin position="108"/>
        <end position="164"/>
    </location>
</feature>
<accession>A0A916WIW5</accession>
<dbReference type="RefSeq" id="WP_188510125.1">
    <property type="nucleotide sequence ID" value="NZ_BMGB01000001.1"/>
</dbReference>
<keyword evidence="3" id="KW-0732">Signal</keyword>
<evidence type="ECO:0008006" key="6">
    <source>
        <dbReference type="Google" id="ProtNLM"/>
    </source>
</evidence>
<evidence type="ECO:0000256" key="1">
    <source>
        <dbReference type="SAM" id="Coils"/>
    </source>
</evidence>
<dbReference type="AlphaFoldDB" id="A0A916WIW5"/>
<feature type="region of interest" description="Disordered" evidence="2">
    <location>
        <begin position="105"/>
        <end position="164"/>
    </location>
</feature>
<dbReference type="PROSITE" id="PS51257">
    <property type="entry name" value="PROKAR_LIPOPROTEIN"/>
    <property type="match status" value="1"/>
</dbReference>